<comment type="caution">
    <text evidence="1">The sequence shown here is derived from an EMBL/GenBank/DDBJ whole genome shotgun (WGS) entry which is preliminary data.</text>
</comment>
<proteinExistence type="predicted"/>
<gene>
    <name evidence="1" type="ORF">S12H4_48469</name>
</gene>
<sequence>MMQLGFLSPPSEALAIGASVPIGVSAAILIGGTNDTPTAQQMGAKWEVRD</sequence>
<name>X1UX60_9ZZZZ</name>
<organism evidence="1">
    <name type="scientific">marine sediment metagenome</name>
    <dbReference type="NCBI Taxonomy" id="412755"/>
    <lineage>
        <taxon>unclassified sequences</taxon>
        <taxon>metagenomes</taxon>
        <taxon>ecological metagenomes</taxon>
    </lineage>
</organism>
<evidence type="ECO:0000313" key="1">
    <source>
        <dbReference type="EMBL" id="GAJ04461.1"/>
    </source>
</evidence>
<dbReference type="AlphaFoldDB" id="X1UX60"/>
<accession>X1UX60</accession>
<feature type="non-terminal residue" evidence="1">
    <location>
        <position position="50"/>
    </location>
</feature>
<reference evidence="1" key="1">
    <citation type="journal article" date="2014" name="Front. Microbiol.">
        <title>High frequency of phylogenetically diverse reductive dehalogenase-homologous genes in deep subseafloor sedimentary metagenomes.</title>
        <authorList>
            <person name="Kawai M."/>
            <person name="Futagami T."/>
            <person name="Toyoda A."/>
            <person name="Takaki Y."/>
            <person name="Nishi S."/>
            <person name="Hori S."/>
            <person name="Arai W."/>
            <person name="Tsubouchi T."/>
            <person name="Morono Y."/>
            <person name="Uchiyama I."/>
            <person name="Ito T."/>
            <person name="Fujiyama A."/>
            <person name="Inagaki F."/>
            <person name="Takami H."/>
        </authorList>
    </citation>
    <scope>NUCLEOTIDE SEQUENCE</scope>
    <source>
        <strain evidence="1">Expedition CK06-06</strain>
    </source>
</reference>
<protein>
    <submittedName>
        <fullName evidence="1">Uncharacterized protein</fullName>
    </submittedName>
</protein>
<dbReference type="EMBL" id="BARW01030296">
    <property type="protein sequence ID" value="GAJ04461.1"/>
    <property type="molecule type" value="Genomic_DNA"/>
</dbReference>